<proteinExistence type="predicted"/>
<name>A0ACD0NRH6_9BASI</name>
<dbReference type="EMBL" id="KZ820212">
    <property type="protein sequence ID" value="PWN48387.1"/>
    <property type="molecule type" value="Genomic_DNA"/>
</dbReference>
<organism evidence="1 2">
    <name type="scientific">Violaceomyces palustris</name>
    <dbReference type="NCBI Taxonomy" id="1673888"/>
    <lineage>
        <taxon>Eukaryota</taxon>
        <taxon>Fungi</taxon>
        <taxon>Dikarya</taxon>
        <taxon>Basidiomycota</taxon>
        <taxon>Ustilaginomycotina</taxon>
        <taxon>Ustilaginomycetes</taxon>
        <taxon>Violaceomycetales</taxon>
        <taxon>Violaceomycetaceae</taxon>
        <taxon>Violaceomyces</taxon>
    </lineage>
</organism>
<sequence length="223" mass="24585">MKFLKSFLLLSVLGLVSLTLTVNADSQESGCSVKTYERTKDLSKKIVKELQNVDQAVMDLESSFAQGFSGQDNTASASEALHHLTLSVLNTIYWVKRTTPIGSGASQKVQKVVKKASETITTLVGVLSQNSDLIRQAKLMGFTETFLITYDKLFRDLTNAFCETDVTPEEAHGEILNYMEKIDCSLDQAVQVYLSALELPVTPIQDPTPGGGHHPRSLLTKWE</sequence>
<protein>
    <submittedName>
        <fullName evidence="1">Uncharacterized protein</fullName>
    </submittedName>
</protein>
<keyword evidence="2" id="KW-1185">Reference proteome</keyword>
<dbReference type="Proteomes" id="UP000245626">
    <property type="component" value="Unassembled WGS sequence"/>
</dbReference>
<evidence type="ECO:0000313" key="1">
    <source>
        <dbReference type="EMBL" id="PWN48387.1"/>
    </source>
</evidence>
<gene>
    <name evidence="1" type="ORF">IE53DRAFT_363942</name>
</gene>
<accession>A0ACD0NRH6</accession>
<evidence type="ECO:0000313" key="2">
    <source>
        <dbReference type="Proteomes" id="UP000245626"/>
    </source>
</evidence>
<reference evidence="1 2" key="1">
    <citation type="journal article" date="2018" name="Mol. Biol. Evol.">
        <title>Broad Genomic Sampling Reveals a Smut Pathogenic Ancestry of the Fungal Clade Ustilaginomycotina.</title>
        <authorList>
            <person name="Kijpornyongpan T."/>
            <person name="Mondo S.J."/>
            <person name="Barry K."/>
            <person name="Sandor L."/>
            <person name="Lee J."/>
            <person name="Lipzen A."/>
            <person name="Pangilinan J."/>
            <person name="LaButti K."/>
            <person name="Hainaut M."/>
            <person name="Henrissat B."/>
            <person name="Grigoriev I.V."/>
            <person name="Spatafora J.W."/>
            <person name="Aime M.C."/>
        </authorList>
    </citation>
    <scope>NUCLEOTIDE SEQUENCE [LARGE SCALE GENOMIC DNA]</scope>
    <source>
        <strain evidence="1 2">SA 807</strain>
    </source>
</reference>